<evidence type="ECO:0000313" key="2">
    <source>
        <dbReference type="Proteomes" id="UP000027361"/>
    </source>
</evidence>
<gene>
    <name evidence="1" type="ORF">K437DRAFT_125775</name>
</gene>
<accession>A0A066W2Q7</accession>
<keyword evidence="2" id="KW-1185">Reference proteome</keyword>
<sequence>MYACANRQLLKLGNCFTHHIGLPGALLSPWQWHQPPLGSTFWRLLRVSLATFALLASLPLLATSVPYPCTRCTLSLWPLHSTTALPYLLLVSPVAACPSSSSFPQGSKARH</sequence>
<dbReference type="EMBL" id="JMSN01000045">
    <property type="protein sequence ID" value="KDN45080.1"/>
    <property type="molecule type" value="Genomic_DNA"/>
</dbReference>
<organism evidence="1 2">
    <name type="scientific">Tilletiaria anomala (strain ATCC 24038 / CBS 436.72 / UBC 951)</name>
    <dbReference type="NCBI Taxonomy" id="1037660"/>
    <lineage>
        <taxon>Eukaryota</taxon>
        <taxon>Fungi</taxon>
        <taxon>Dikarya</taxon>
        <taxon>Basidiomycota</taxon>
        <taxon>Ustilaginomycotina</taxon>
        <taxon>Exobasidiomycetes</taxon>
        <taxon>Georgefischeriales</taxon>
        <taxon>Tilletiariaceae</taxon>
        <taxon>Tilletiaria</taxon>
    </lineage>
</organism>
<dbReference type="InParanoid" id="A0A066W2Q7"/>
<reference evidence="1 2" key="1">
    <citation type="submission" date="2014-05" db="EMBL/GenBank/DDBJ databases">
        <title>Draft genome sequence of a rare smut relative, Tilletiaria anomala UBC 951.</title>
        <authorList>
            <consortium name="DOE Joint Genome Institute"/>
            <person name="Toome M."/>
            <person name="Kuo A."/>
            <person name="Henrissat B."/>
            <person name="Lipzen A."/>
            <person name="Tritt A."/>
            <person name="Yoshinaga Y."/>
            <person name="Zane M."/>
            <person name="Barry K."/>
            <person name="Grigoriev I.V."/>
            <person name="Spatafora J.W."/>
            <person name="Aimea M.C."/>
        </authorList>
    </citation>
    <scope>NUCLEOTIDE SEQUENCE [LARGE SCALE GENOMIC DNA]</scope>
    <source>
        <strain evidence="1 2">UBC 951</strain>
    </source>
</reference>
<protein>
    <submittedName>
        <fullName evidence="1">Uncharacterized protein</fullName>
    </submittedName>
</protein>
<dbReference type="HOGENOM" id="CLU_2160164_0_0_1"/>
<dbReference type="Proteomes" id="UP000027361">
    <property type="component" value="Unassembled WGS sequence"/>
</dbReference>
<dbReference type="AlphaFoldDB" id="A0A066W2Q7"/>
<dbReference type="GeneID" id="25261420"/>
<dbReference type="RefSeq" id="XP_013243042.1">
    <property type="nucleotide sequence ID" value="XM_013387588.1"/>
</dbReference>
<proteinExistence type="predicted"/>
<name>A0A066W2Q7_TILAU</name>
<evidence type="ECO:0000313" key="1">
    <source>
        <dbReference type="EMBL" id="KDN45080.1"/>
    </source>
</evidence>
<comment type="caution">
    <text evidence="1">The sequence shown here is derived from an EMBL/GenBank/DDBJ whole genome shotgun (WGS) entry which is preliminary data.</text>
</comment>